<name>A0A2S9I9H5_9GAMM</name>
<keyword evidence="1 5" id="KW-0489">Methyltransferase</keyword>
<evidence type="ECO:0000313" key="6">
    <source>
        <dbReference type="Proteomes" id="UP000239181"/>
    </source>
</evidence>
<evidence type="ECO:0000259" key="4">
    <source>
        <dbReference type="Pfam" id="PF13649"/>
    </source>
</evidence>
<accession>A0A2S9I9H5</accession>
<sequence>MSVKTDIPDNPIAQPSPLTDDFDRQTFDPHADLYEKMFSAPYRQRLEIPTLNALLGDLTGLSVLDFGCGPGFISRWLHDKNAARVVGYDVSDGMLSYAREMEQQQPRGIQYVADLDVNLAESFDYVLAVYVMPYAPSQDKLTEMAHVLAGLLKPGGQLITLPIHPEFHPDAEYYRPYGFRLTEKQPRADGSLVNLHICQSPYDVNIDAYFWSAPTLTSTLRHAGFHSIAWHPLREPDVSQAERALLENYLHVPHAAIITAVKGKDADSASPISGGYHHVTD</sequence>
<dbReference type="InterPro" id="IPR041698">
    <property type="entry name" value="Methyltransf_25"/>
</dbReference>
<evidence type="ECO:0000313" key="5">
    <source>
        <dbReference type="EMBL" id="PRD14453.1"/>
    </source>
</evidence>
<comment type="caution">
    <text evidence="5">The sequence shown here is derived from an EMBL/GenBank/DDBJ whole genome shotgun (WGS) entry which is preliminary data.</text>
</comment>
<feature type="region of interest" description="Disordered" evidence="3">
    <location>
        <begin position="1"/>
        <end position="24"/>
    </location>
</feature>
<feature type="domain" description="Methyltransferase" evidence="4">
    <location>
        <begin position="63"/>
        <end position="156"/>
    </location>
</feature>
<dbReference type="Proteomes" id="UP000239181">
    <property type="component" value="Unassembled WGS sequence"/>
</dbReference>
<dbReference type="CDD" id="cd02440">
    <property type="entry name" value="AdoMet_MTases"/>
    <property type="match status" value="1"/>
</dbReference>
<organism evidence="5 6">
    <name type="scientific">Pantoea coffeiphila</name>
    <dbReference type="NCBI Taxonomy" id="1465635"/>
    <lineage>
        <taxon>Bacteria</taxon>
        <taxon>Pseudomonadati</taxon>
        <taxon>Pseudomonadota</taxon>
        <taxon>Gammaproteobacteria</taxon>
        <taxon>Enterobacterales</taxon>
        <taxon>Erwiniaceae</taxon>
        <taxon>Pantoea</taxon>
    </lineage>
</organism>
<evidence type="ECO:0000256" key="3">
    <source>
        <dbReference type="SAM" id="MobiDB-lite"/>
    </source>
</evidence>
<dbReference type="AlphaFoldDB" id="A0A2S9I9H5"/>
<proteinExistence type="predicted"/>
<dbReference type="GO" id="GO:0008168">
    <property type="term" value="F:methyltransferase activity"/>
    <property type="evidence" value="ECO:0007669"/>
    <property type="project" value="UniProtKB-KW"/>
</dbReference>
<reference evidence="5 6" key="1">
    <citation type="submission" date="2017-10" db="EMBL/GenBank/DDBJ databases">
        <title>Draft genome of two endophytic bacteria isolated from 'guarana' Paullinia cupana (Mart.) Ducke.</title>
        <authorList>
            <person name="Siqueira K.A."/>
            <person name="Liotti R.G."/>
            <person name="Mendes T.A."/>
            <person name="Soares M.A."/>
        </authorList>
    </citation>
    <scope>NUCLEOTIDE SEQUENCE [LARGE SCALE GENOMIC DNA]</scope>
    <source>
        <strain evidence="5 6">342</strain>
    </source>
</reference>
<dbReference type="Pfam" id="PF13649">
    <property type="entry name" value="Methyltransf_25"/>
    <property type="match status" value="1"/>
</dbReference>
<dbReference type="SUPFAM" id="SSF53335">
    <property type="entry name" value="S-adenosyl-L-methionine-dependent methyltransferases"/>
    <property type="match status" value="1"/>
</dbReference>
<dbReference type="GO" id="GO:0032259">
    <property type="term" value="P:methylation"/>
    <property type="evidence" value="ECO:0007669"/>
    <property type="project" value="UniProtKB-KW"/>
</dbReference>
<gene>
    <name evidence="5" type="ORF">CQW29_16510</name>
</gene>
<evidence type="ECO:0000256" key="1">
    <source>
        <dbReference type="ARBA" id="ARBA00022603"/>
    </source>
</evidence>
<dbReference type="RefSeq" id="WP_105593816.1">
    <property type="nucleotide sequence ID" value="NZ_PDET01000011.1"/>
</dbReference>
<keyword evidence="2 5" id="KW-0808">Transferase</keyword>
<evidence type="ECO:0000256" key="2">
    <source>
        <dbReference type="ARBA" id="ARBA00022679"/>
    </source>
</evidence>
<dbReference type="InterPro" id="IPR029063">
    <property type="entry name" value="SAM-dependent_MTases_sf"/>
</dbReference>
<keyword evidence="6" id="KW-1185">Reference proteome</keyword>
<dbReference type="EMBL" id="PDET01000011">
    <property type="protein sequence ID" value="PRD14453.1"/>
    <property type="molecule type" value="Genomic_DNA"/>
</dbReference>
<dbReference type="PANTHER" id="PTHR43861:SF1">
    <property type="entry name" value="TRANS-ACONITATE 2-METHYLTRANSFERASE"/>
    <property type="match status" value="1"/>
</dbReference>
<protein>
    <submittedName>
        <fullName evidence="5">SAM-dependent methyltransferase</fullName>
    </submittedName>
</protein>
<dbReference type="OrthoDB" id="9791837at2"/>
<dbReference type="PANTHER" id="PTHR43861">
    <property type="entry name" value="TRANS-ACONITATE 2-METHYLTRANSFERASE-RELATED"/>
    <property type="match status" value="1"/>
</dbReference>
<dbReference type="Gene3D" id="3.40.50.150">
    <property type="entry name" value="Vaccinia Virus protein VP39"/>
    <property type="match status" value="1"/>
</dbReference>